<dbReference type="Proteomes" id="UP001153292">
    <property type="component" value="Chromosome 15"/>
</dbReference>
<reference evidence="10" key="1">
    <citation type="submission" date="2021-12" db="EMBL/GenBank/DDBJ databases">
        <authorList>
            <person name="King R."/>
        </authorList>
    </citation>
    <scope>NUCLEOTIDE SEQUENCE</scope>
</reference>
<dbReference type="PRINTS" id="PR00067">
    <property type="entry name" value="CATALASE"/>
</dbReference>
<dbReference type="InterPro" id="IPR020835">
    <property type="entry name" value="Catalase_sf"/>
</dbReference>
<protein>
    <recommendedName>
        <fullName evidence="9">Catalase core domain-containing protein</fullName>
    </recommendedName>
</protein>
<keyword evidence="8" id="KW-0732">Signal</keyword>
<keyword evidence="7" id="KW-0376">Hydrogen peroxide</keyword>
<dbReference type="InterPro" id="IPR018028">
    <property type="entry name" value="Catalase"/>
</dbReference>
<evidence type="ECO:0000256" key="4">
    <source>
        <dbReference type="ARBA" id="ARBA00022723"/>
    </source>
</evidence>
<evidence type="ECO:0000256" key="3">
    <source>
        <dbReference type="ARBA" id="ARBA00022617"/>
    </source>
</evidence>
<gene>
    <name evidence="10" type="ORF">CHILSU_LOCUS2862</name>
</gene>
<feature type="domain" description="Catalase core" evidence="9">
    <location>
        <begin position="53"/>
        <end position="433"/>
    </location>
</feature>
<evidence type="ECO:0000259" key="9">
    <source>
        <dbReference type="SMART" id="SM01060"/>
    </source>
</evidence>
<keyword evidence="6" id="KW-0408">Iron</keyword>
<evidence type="ECO:0000256" key="5">
    <source>
        <dbReference type="ARBA" id="ARBA00023002"/>
    </source>
</evidence>
<dbReference type="Gene3D" id="2.40.180.10">
    <property type="entry name" value="Catalase core domain"/>
    <property type="match status" value="1"/>
</dbReference>
<dbReference type="InterPro" id="IPR011614">
    <property type="entry name" value="Catalase_core"/>
</dbReference>
<dbReference type="Pfam" id="PF00199">
    <property type="entry name" value="Catalase"/>
    <property type="match status" value="1"/>
</dbReference>
<evidence type="ECO:0000256" key="7">
    <source>
        <dbReference type="ARBA" id="ARBA00023324"/>
    </source>
</evidence>
<dbReference type="EMBL" id="OU963908">
    <property type="protein sequence ID" value="CAH0399706.1"/>
    <property type="molecule type" value="Genomic_DNA"/>
</dbReference>
<dbReference type="InterPro" id="IPR010582">
    <property type="entry name" value="Catalase_immune_responsive"/>
</dbReference>
<dbReference type="PROSITE" id="PS51402">
    <property type="entry name" value="CATALASE_3"/>
    <property type="match status" value="1"/>
</dbReference>
<dbReference type="Pfam" id="PF06628">
    <property type="entry name" value="Catalase-rel"/>
    <property type="match status" value="1"/>
</dbReference>
<evidence type="ECO:0000256" key="8">
    <source>
        <dbReference type="SAM" id="SignalP"/>
    </source>
</evidence>
<keyword evidence="2" id="KW-0575">Peroxidase</keyword>
<comment type="similarity">
    <text evidence="1">Belongs to the catalase family.</text>
</comment>
<accession>A0ABN8AUJ5</accession>
<dbReference type="SUPFAM" id="SSF56634">
    <property type="entry name" value="Heme-dependent catalase-like"/>
    <property type="match status" value="1"/>
</dbReference>
<dbReference type="SMART" id="SM01060">
    <property type="entry name" value="Catalase"/>
    <property type="match status" value="1"/>
</dbReference>
<feature type="signal peptide" evidence="8">
    <location>
        <begin position="1"/>
        <end position="17"/>
    </location>
</feature>
<keyword evidence="4" id="KW-0479">Metal-binding</keyword>
<evidence type="ECO:0000256" key="6">
    <source>
        <dbReference type="ARBA" id="ARBA00023004"/>
    </source>
</evidence>
<keyword evidence="11" id="KW-1185">Reference proteome</keyword>
<evidence type="ECO:0000256" key="1">
    <source>
        <dbReference type="ARBA" id="ARBA00005329"/>
    </source>
</evidence>
<dbReference type="Gene3D" id="1.20.1370.60">
    <property type="match status" value="2"/>
</dbReference>
<evidence type="ECO:0000256" key="2">
    <source>
        <dbReference type="ARBA" id="ARBA00022559"/>
    </source>
</evidence>
<dbReference type="PANTHER" id="PTHR11465:SF9">
    <property type="entry name" value="CATALASE"/>
    <property type="match status" value="1"/>
</dbReference>
<keyword evidence="5" id="KW-0560">Oxidoreductase</keyword>
<sequence>MRCFKWSVFLYWFLVYGTKFSEEYDYYNVTIDRAPRQLREFKNEHPKPIGVITTEAGSPVDLRDTIIINKDIFNSEFFADTLTHFDGEPIPERVVQGHGYGAYGYFEVTHDVSKYTSADVFNGIGKKTPLVARFSTARQSINGNELVREHKALSLKIYTKEGNLDILTINIPAYDYRDPLDFPNFIRAQKKHPKTKIRDLNMEWDFTTLRPSRFHAMMWRMSDYGLPLGFRRMDLFPIHAYEINNKHGDRYIVKFNFRTELGLANLTTSQAMAISSQEPNYFSRDLYNAIMNKNYPSWKLEMDVMTLDDIKKLDYNPFDVTRLWKAGTYKTVTIGRLVMNEIPDNHFRSIEMGAFNPANLVPGIPGPADTVFKGRRLAYRDAHNNRLGRNHNRIEVNLPKGRVLTYTRDSKPPVRDNMRDAPSFFPNSFNGPVPYVDPSRPSQKLMVYDNNIADFEPAWYFYNYILKEEGEKQRLAENMAYTLLDVDEEVRERGLTMISWIDLDLAKRIRERFAMIRAAADEASHVDVKTRFDPLARCIDSFIEGHLTSHRYH</sequence>
<proteinExistence type="inferred from homology"/>
<keyword evidence="3" id="KW-0349">Heme</keyword>
<evidence type="ECO:0000313" key="11">
    <source>
        <dbReference type="Proteomes" id="UP001153292"/>
    </source>
</evidence>
<name>A0ABN8AUJ5_CHISP</name>
<evidence type="ECO:0000313" key="10">
    <source>
        <dbReference type="EMBL" id="CAH0399706.1"/>
    </source>
</evidence>
<organism evidence="10 11">
    <name type="scientific">Chilo suppressalis</name>
    <name type="common">Asiatic rice borer moth</name>
    <dbReference type="NCBI Taxonomy" id="168631"/>
    <lineage>
        <taxon>Eukaryota</taxon>
        <taxon>Metazoa</taxon>
        <taxon>Ecdysozoa</taxon>
        <taxon>Arthropoda</taxon>
        <taxon>Hexapoda</taxon>
        <taxon>Insecta</taxon>
        <taxon>Pterygota</taxon>
        <taxon>Neoptera</taxon>
        <taxon>Endopterygota</taxon>
        <taxon>Lepidoptera</taxon>
        <taxon>Glossata</taxon>
        <taxon>Ditrysia</taxon>
        <taxon>Pyraloidea</taxon>
        <taxon>Crambidae</taxon>
        <taxon>Crambinae</taxon>
        <taxon>Chilo</taxon>
    </lineage>
</organism>
<dbReference type="PANTHER" id="PTHR11465">
    <property type="entry name" value="CATALASE"/>
    <property type="match status" value="1"/>
</dbReference>
<feature type="chain" id="PRO_5046182903" description="Catalase core domain-containing protein" evidence="8">
    <location>
        <begin position="18"/>
        <end position="553"/>
    </location>
</feature>